<dbReference type="GeneID" id="18924779"/>
<dbReference type="Proteomes" id="UP000001072">
    <property type="component" value="Unassembled WGS sequence"/>
</dbReference>
<dbReference type="AlphaFoldDB" id="F4S7G2"/>
<reference evidence="2" key="1">
    <citation type="journal article" date="2011" name="Proc. Natl. Acad. Sci. U.S.A.">
        <title>Obligate biotrophy features unraveled by the genomic analysis of rust fungi.</title>
        <authorList>
            <person name="Duplessis S."/>
            <person name="Cuomo C.A."/>
            <person name="Lin Y.-C."/>
            <person name="Aerts A."/>
            <person name="Tisserant E."/>
            <person name="Veneault-Fourrey C."/>
            <person name="Joly D.L."/>
            <person name="Hacquard S."/>
            <person name="Amselem J."/>
            <person name="Cantarel B.L."/>
            <person name="Chiu R."/>
            <person name="Coutinho P.M."/>
            <person name="Feau N."/>
            <person name="Field M."/>
            <person name="Frey P."/>
            <person name="Gelhaye E."/>
            <person name="Goldberg J."/>
            <person name="Grabherr M.G."/>
            <person name="Kodira C.D."/>
            <person name="Kohler A."/>
            <person name="Kuees U."/>
            <person name="Lindquist E.A."/>
            <person name="Lucas S.M."/>
            <person name="Mago R."/>
            <person name="Mauceli E."/>
            <person name="Morin E."/>
            <person name="Murat C."/>
            <person name="Pangilinan J.L."/>
            <person name="Park R."/>
            <person name="Pearson M."/>
            <person name="Quesneville H."/>
            <person name="Rouhier N."/>
            <person name="Sakthikumar S."/>
            <person name="Salamov A.A."/>
            <person name="Schmutz J."/>
            <person name="Selles B."/>
            <person name="Shapiro H."/>
            <person name="Tanguay P."/>
            <person name="Tuskan G.A."/>
            <person name="Henrissat B."/>
            <person name="Van de Peer Y."/>
            <person name="Rouze P."/>
            <person name="Ellis J.G."/>
            <person name="Dodds P.N."/>
            <person name="Schein J.E."/>
            <person name="Zhong S."/>
            <person name="Hamelin R.C."/>
            <person name="Grigoriev I.V."/>
            <person name="Szabo L.J."/>
            <person name="Martin F."/>
        </authorList>
    </citation>
    <scope>NUCLEOTIDE SEQUENCE [LARGE SCALE GENOMIC DNA]</scope>
    <source>
        <strain evidence="2">98AG31 / pathotype 3-4-7</strain>
    </source>
</reference>
<dbReference type="HOGENOM" id="CLU_063271_1_0_1"/>
<evidence type="ECO:0000313" key="2">
    <source>
        <dbReference type="Proteomes" id="UP000001072"/>
    </source>
</evidence>
<organism evidence="2">
    <name type="scientific">Melampsora larici-populina (strain 98AG31 / pathotype 3-4-7)</name>
    <name type="common">Poplar leaf rust fungus</name>
    <dbReference type="NCBI Taxonomy" id="747676"/>
    <lineage>
        <taxon>Eukaryota</taxon>
        <taxon>Fungi</taxon>
        <taxon>Dikarya</taxon>
        <taxon>Basidiomycota</taxon>
        <taxon>Pucciniomycotina</taxon>
        <taxon>Pucciniomycetes</taxon>
        <taxon>Pucciniales</taxon>
        <taxon>Melampsoraceae</taxon>
        <taxon>Melampsora</taxon>
    </lineage>
</organism>
<dbReference type="InParanoid" id="F4S7G2"/>
<keyword evidence="2" id="KW-1185">Reference proteome</keyword>
<dbReference type="KEGG" id="mlr:MELLADRAFT_112745"/>
<accession>F4S7G2</accession>
<sequence>MSACDCSNCQPEEAKALWKAQCALTSDNIDTALAMSAAELNQLFNSLPNPPPPPAVEQRPFAFACGKDDTIFQVPLLKTLVQRLEEGFKECFLSVFTECSDLGPPDYFGNDLAWDVAKNIDVITKPSDLAIVLVSETIPGQFESIFKALCQWKEEFQPDELMAKAVACRKKACISQGRLKIPQSVEAQALAAAQRQQAKDAQDKKKELAEMLKADQCPAIPKRNDKRAADDTLQTDHAKTRVTNQLWILLAASAFSTSNMTVR</sequence>
<dbReference type="RefSeq" id="XP_007417340.1">
    <property type="nucleotide sequence ID" value="XM_007417278.1"/>
</dbReference>
<dbReference type="VEuPathDB" id="FungiDB:MELLADRAFT_112745"/>
<dbReference type="EMBL" id="GL883159">
    <property type="protein sequence ID" value="EGF99431.1"/>
    <property type="molecule type" value="Genomic_DNA"/>
</dbReference>
<gene>
    <name evidence="1" type="ORF">MELLADRAFT_112745</name>
</gene>
<evidence type="ECO:0000313" key="1">
    <source>
        <dbReference type="EMBL" id="EGF99431.1"/>
    </source>
</evidence>
<protein>
    <submittedName>
        <fullName evidence="1">Uncharacterized protein</fullName>
    </submittedName>
</protein>
<name>F4S7G2_MELLP</name>
<proteinExistence type="predicted"/>